<dbReference type="Pfam" id="PF10895">
    <property type="entry name" value="DUF2715"/>
    <property type="match status" value="1"/>
</dbReference>
<dbReference type="PATRIC" id="fig|999437.3.peg.2418"/>
<evidence type="ECO:0000256" key="1">
    <source>
        <dbReference type="SAM" id="SignalP"/>
    </source>
</evidence>
<evidence type="ECO:0008006" key="4">
    <source>
        <dbReference type="Google" id="ProtNLM"/>
    </source>
</evidence>
<comment type="caution">
    <text evidence="2">The sequence shown here is derived from an EMBL/GenBank/DDBJ whole genome shotgun (WGS) entry which is preliminary data.</text>
</comment>
<feature type="signal peptide" evidence="1">
    <location>
        <begin position="1"/>
        <end position="23"/>
    </location>
</feature>
<dbReference type="Proteomes" id="UP000016183">
    <property type="component" value="Unassembled WGS sequence"/>
</dbReference>
<dbReference type="EMBL" id="AGDZ01000028">
    <property type="protein sequence ID" value="EMB22007.1"/>
    <property type="molecule type" value="Genomic_DNA"/>
</dbReference>
<dbReference type="RefSeq" id="WP_010697386.1">
    <property type="nucleotide sequence ID" value="NZ_KB442454.1"/>
</dbReference>
<dbReference type="AlphaFoldDB" id="M2BAK7"/>
<dbReference type="InterPro" id="IPR011250">
    <property type="entry name" value="OMP/PagP_B-barrel"/>
</dbReference>
<name>M2BAK7_TREDN</name>
<proteinExistence type="predicted"/>
<dbReference type="SUPFAM" id="SSF56925">
    <property type="entry name" value="OMPA-like"/>
    <property type="match status" value="1"/>
</dbReference>
<feature type="chain" id="PRO_5004020395" description="Outer membrane protein beta-barrel domain-containing protein" evidence="1">
    <location>
        <begin position="24"/>
        <end position="232"/>
    </location>
</feature>
<evidence type="ECO:0000313" key="3">
    <source>
        <dbReference type="Proteomes" id="UP000016183"/>
    </source>
</evidence>
<gene>
    <name evidence="2" type="ORF">HMPREF9733_02344</name>
</gene>
<keyword evidence="1" id="KW-0732">Signal</keyword>
<dbReference type="HOGENOM" id="CLU_1194454_0_0_12"/>
<reference evidence="2 3" key="1">
    <citation type="submission" date="2012-01" db="EMBL/GenBank/DDBJ databases">
        <title>The Genome Sequence of Treponema denticola SP33.</title>
        <authorList>
            <consortium name="The Broad Institute Genome Sequencing Platform"/>
            <person name="Earl A."/>
            <person name="Ward D."/>
            <person name="Feldgarden M."/>
            <person name="Gevers D."/>
            <person name="Blanton J.M."/>
            <person name="Fenno C.J."/>
            <person name="Baranova O.V."/>
            <person name="Mathney J."/>
            <person name="Dewhirst F.E."/>
            <person name="Izard J."/>
            <person name="Young S.K."/>
            <person name="Zeng Q."/>
            <person name="Gargeya S."/>
            <person name="Fitzgerald M."/>
            <person name="Haas B."/>
            <person name="Abouelleil A."/>
            <person name="Alvarado L."/>
            <person name="Arachchi H.M."/>
            <person name="Berlin A."/>
            <person name="Chapman S.B."/>
            <person name="Gearin G."/>
            <person name="Goldberg J."/>
            <person name="Griggs A."/>
            <person name="Gujja S."/>
            <person name="Hansen M."/>
            <person name="Heiman D."/>
            <person name="Howarth C."/>
            <person name="Larimer J."/>
            <person name="Lui A."/>
            <person name="MacDonald P.J.P."/>
            <person name="McCowen C."/>
            <person name="Montmayeur A."/>
            <person name="Murphy C."/>
            <person name="Neiman D."/>
            <person name="Pearson M."/>
            <person name="Priest M."/>
            <person name="Roberts A."/>
            <person name="Saif S."/>
            <person name="Shea T."/>
            <person name="Sisk P."/>
            <person name="Stolte C."/>
            <person name="Sykes S."/>
            <person name="Wortman J."/>
            <person name="Nusbaum C."/>
            <person name="Birren B."/>
        </authorList>
    </citation>
    <scope>NUCLEOTIDE SEQUENCE [LARGE SCALE GENOMIC DNA]</scope>
    <source>
        <strain evidence="2 3">SP33</strain>
    </source>
</reference>
<protein>
    <recommendedName>
        <fullName evidence="4">Outer membrane protein beta-barrel domain-containing protein</fullName>
    </recommendedName>
</protein>
<accession>M2BAK7</accession>
<dbReference type="InterPro" id="IPR024471">
    <property type="entry name" value="DUF2715"/>
</dbReference>
<organism evidence="2 3">
    <name type="scientific">Treponema denticola SP33</name>
    <dbReference type="NCBI Taxonomy" id="999437"/>
    <lineage>
        <taxon>Bacteria</taxon>
        <taxon>Pseudomonadati</taxon>
        <taxon>Spirochaetota</taxon>
        <taxon>Spirochaetia</taxon>
        <taxon>Spirochaetales</taxon>
        <taxon>Treponemataceae</taxon>
        <taxon>Treponema</taxon>
    </lineage>
</organism>
<evidence type="ECO:0000313" key="2">
    <source>
        <dbReference type="EMBL" id="EMB22007.1"/>
    </source>
</evidence>
<sequence length="232" mass="24809">MKNKKTITAIVLLLVMCCISLFAADEKKEVKSAEPANTAVFTLTPALGLSAATAKSDVIDISIAQFDLGFHAAMLGIPKAAKDSHLNNLTLMVNIDLGVGGTPSVSGKSGCEYTGTVVLFQMSALCGYTFKPVRNLYLTPAAGLGFSVSSVNGSQTCTGGSWSSKWSLKLKGSAFSLPIFFGLKYFFTDRVGIELTLIDTINFGTMHSWLSFSYTQNIFVLKVGPTFRLGMK</sequence>